<dbReference type="Proteomes" id="UP000016638">
    <property type="component" value="Unassembled WGS sequence"/>
</dbReference>
<dbReference type="OrthoDB" id="5198800at2"/>
<evidence type="ECO:0000313" key="12">
    <source>
        <dbReference type="Proteomes" id="UP000016638"/>
    </source>
</evidence>
<evidence type="ECO:0000256" key="6">
    <source>
        <dbReference type="ARBA" id="ARBA00023054"/>
    </source>
</evidence>
<keyword evidence="5" id="KW-0132">Cell division</keyword>
<dbReference type="Pfam" id="PF05103">
    <property type="entry name" value="DivIVA"/>
    <property type="match status" value="2"/>
</dbReference>
<dbReference type="GO" id="GO:0051301">
    <property type="term" value="P:cell division"/>
    <property type="evidence" value="ECO:0007669"/>
    <property type="project" value="UniProtKB-KW"/>
</dbReference>
<accession>U2V0A3</accession>
<evidence type="ECO:0000256" key="8">
    <source>
        <dbReference type="ARBA" id="ARBA00031737"/>
    </source>
</evidence>
<dbReference type="Gene3D" id="6.10.250.660">
    <property type="match status" value="1"/>
</dbReference>
<evidence type="ECO:0000256" key="7">
    <source>
        <dbReference type="ARBA" id="ARBA00023306"/>
    </source>
</evidence>
<keyword evidence="6 9" id="KW-0175">Coiled coil</keyword>
<evidence type="ECO:0000256" key="10">
    <source>
        <dbReference type="SAM" id="MobiDB-lite"/>
    </source>
</evidence>
<dbReference type="eggNOG" id="COG3599">
    <property type="taxonomic scope" value="Bacteria"/>
</dbReference>
<keyword evidence="7" id="KW-0131">Cell cycle</keyword>
<reference evidence="11 12" key="1">
    <citation type="submission" date="2013-08" db="EMBL/GenBank/DDBJ databases">
        <authorList>
            <person name="Durkin A.S."/>
            <person name="Haft D.R."/>
            <person name="McCorrison J."/>
            <person name="Torralba M."/>
            <person name="Gillis M."/>
            <person name="Haft D.H."/>
            <person name="Methe B."/>
            <person name="Sutton G."/>
            <person name="Nelson K.E."/>
        </authorList>
    </citation>
    <scope>NUCLEOTIDE SEQUENCE [LARGE SCALE GENOMIC DNA]</scope>
    <source>
        <strain evidence="11 12">F0195</strain>
    </source>
</reference>
<evidence type="ECO:0000256" key="4">
    <source>
        <dbReference type="ARBA" id="ARBA00022490"/>
    </source>
</evidence>
<evidence type="ECO:0000256" key="3">
    <source>
        <dbReference type="ARBA" id="ARBA00018787"/>
    </source>
</evidence>
<dbReference type="AlphaFoldDB" id="U2V0A3"/>
<dbReference type="RefSeq" id="WP_021725902.1">
    <property type="nucleotide sequence ID" value="NZ_AWEZ01000043.1"/>
</dbReference>
<feature type="compositionally biased region" description="Polar residues" evidence="10">
    <location>
        <begin position="217"/>
        <end position="232"/>
    </location>
</feature>
<dbReference type="PATRIC" id="fig|1125712.3.peg.1000"/>
<dbReference type="STRING" id="1125712.HMPREF1316_0374"/>
<keyword evidence="4" id="KW-0963">Cytoplasm</keyword>
<dbReference type="Gene3D" id="1.20.5.2950">
    <property type="match status" value="1"/>
</dbReference>
<keyword evidence="12" id="KW-1185">Reference proteome</keyword>
<evidence type="ECO:0000256" key="9">
    <source>
        <dbReference type="SAM" id="Coils"/>
    </source>
</evidence>
<dbReference type="NCBIfam" id="TIGR03544">
    <property type="entry name" value="DivI1A_domain"/>
    <property type="match status" value="1"/>
</dbReference>
<comment type="similarity">
    <text evidence="2">Belongs to the DivIVA family.</text>
</comment>
<dbReference type="InterPro" id="IPR007793">
    <property type="entry name" value="DivIVA_fam"/>
</dbReference>
<dbReference type="InterPro" id="IPR019933">
    <property type="entry name" value="DivIVA_domain"/>
</dbReference>
<organism evidence="11 12">
    <name type="scientific">Olsenella profusa F0195</name>
    <dbReference type="NCBI Taxonomy" id="1125712"/>
    <lineage>
        <taxon>Bacteria</taxon>
        <taxon>Bacillati</taxon>
        <taxon>Actinomycetota</taxon>
        <taxon>Coriobacteriia</taxon>
        <taxon>Coriobacteriales</taxon>
        <taxon>Atopobiaceae</taxon>
        <taxon>Olsenella</taxon>
    </lineage>
</organism>
<feature type="compositionally biased region" description="Polar residues" evidence="10">
    <location>
        <begin position="188"/>
        <end position="198"/>
    </location>
</feature>
<feature type="region of interest" description="Disordered" evidence="10">
    <location>
        <begin position="187"/>
        <end position="232"/>
    </location>
</feature>
<proteinExistence type="inferred from homology"/>
<evidence type="ECO:0000256" key="1">
    <source>
        <dbReference type="ARBA" id="ARBA00004496"/>
    </source>
</evidence>
<sequence>MAITPADIESMTFSEAKKHGYSTEEVDAFLDQVSTEVDAMLKKIADLKGRLNNSEQQLAAAQAQVAQLQEQQSETMAAPAVEYVPAPAPAASGESSLSATERQISQVLIVAQQSADKIVSDARANAETIRSEADQKAREVIRQALAEKQSELDEIDRLKQSREEFRNEYKKLLQHFIDDADSVFPQRSLVTPNGSAAASVSIPEPQAAAPTAGGTVPSYQPAASDTNFSDLD</sequence>
<evidence type="ECO:0000256" key="5">
    <source>
        <dbReference type="ARBA" id="ARBA00022618"/>
    </source>
</evidence>
<protein>
    <recommendedName>
        <fullName evidence="3">Cell wall synthesis protein Wag31</fullName>
    </recommendedName>
    <alternativeName>
        <fullName evidence="8">Antigen 84</fullName>
    </alternativeName>
</protein>
<evidence type="ECO:0000313" key="11">
    <source>
        <dbReference type="EMBL" id="ERL08762.1"/>
    </source>
</evidence>
<evidence type="ECO:0000256" key="2">
    <source>
        <dbReference type="ARBA" id="ARBA00009008"/>
    </source>
</evidence>
<gene>
    <name evidence="11" type="ORF">HMPREF1316_0374</name>
</gene>
<dbReference type="GO" id="GO:0005737">
    <property type="term" value="C:cytoplasm"/>
    <property type="evidence" value="ECO:0007669"/>
    <property type="project" value="UniProtKB-SubCell"/>
</dbReference>
<name>U2V0A3_9ACTN</name>
<feature type="coiled-coil region" evidence="9">
    <location>
        <begin position="30"/>
        <end position="78"/>
    </location>
</feature>
<comment type="caution">
    <text evidence="11">The sequence shown here is derived from an EMBL/GenBank/DDBJ whole genome shotgun (WGS) entry which is preliminary data.</text>
</comment>
<comment type="subcellular location">
    <subcellularLocation>
        <location evidence="1">Cytoplasm</location>
    </subcellularLocation>
</comment>
<dbReference type="EMBL" id="AWEZ01000043">
    <property type="protein sequence ID" value="ERL08762.1"/>
    <property type="molecule type" value="Genomic_DNA"/>
</dbReference>
<dbReference type="PANTHER" id="PTHR35794">
    <property type="entry name" value="CELL DIVISION PROTEIN DIVIVA"/>
    <property type="match status" value="1"/>
</dbReference>
<feature type="coiled-coil region" evidence="9">
    <location>
        <begin position="119"/>
        <end position="175"/>
    </location>
</feature>
<dbReference type="PANTHER" id="PTHR35794:SF2">
    <property type="entry name" value="CELL DIVISION PROTEIN DIVIVA"/>
    <property type="match status" value="1"/>
</dbReference>